<feature type="region of interest" description="Disordered" evidence="7">
    <location>
        <begin position="1"/>
        <end position="22"/>
    </location>
</feature>
<name>A0AAU6WI08_9MICC</name>
<accession>A0AAU6WI08</accession>
<dbReference type="InterPro" id="IPR054542">
    <property type="entry name" value="Cys_met_metab_PP"/>
</dbReference>
<feature type="compositionally biased region" description="Polar residues" evidence="7">
    <location>
        <begin position="1"/>
        <end position="20"/>
    </location>
</feature>
<dbReference type="GO" id="GO:0004124">
    <property type="term" value="F:cysteine synthase activity"/>
    <property type="evidence" value="ECO:0007669"/>
    <property type="project" value="UniProtKB-EC"/>
</dbReference>
<organism evidence="8 9">
    <name type="scientific">Glutamicibacter ectropisis</name>
    <dbReference type="NCBI Taxonomy" id="3046593"/>
    <lineage>
        <taxon>Bacteria</taxon>
        <taxon>Bacillati</taxon>
        <taxon>Actinomycetota</taxon>
        <taxon>Actinomycetes</taxon>
        <taxon>Micrococcales</taxon>
        <taxon>Micrococcaceae</taxon>
        <taxon>Glutamicibacter</taxon>
    </lineage>
</organism>
<keyword evidence="4 5" id="KW-0663">Pyridoxal phosphate</keyword>
<sequence length="456" mass="48687">MSNNWSFETRQIHSGQTPDPTTGARALPIFQTTSFVFPSAESAAARFALSELEPIYTRIGNPTTDAVETRIADLEGGVGALLLSSGQAATTFAILNLAEAGDHIVASPSLYGGTQNLLKHTLKRLGIEVTFVADPDNLDHWRDAVRENTKAFFGETISNPRQDVLDIEAISAIAHENGVPLLVDNTLATPYLIRPIEFGADIVIHSATKFLGGHGNAIAGVIVDSGNFDFAKDPQRFESFNTPDESYNGLVFARDLGVNGILGANLAYILKARVQLLRDLGSAVAPFNAFLIAQGLETLSLRVERHGENALAVAKWLEARAEVQKVAYAGLESSPWFERAKKYSQHGAGSVIAFELDGGSAAGQAFVDALELHSNVANIGDVRSLVIHPASTTHAQLSEAEQIAAGVSPSLVRLSVGLENIKDILADLELGFNAVAALGQGEESNEEPNKELQETL</sequence>
<dbReference type="RefSeq" id="WP_345473294.1">
    <property type="nucleotide sequence ID" value="NZ_CP125942.1"/>
</dbReference>
<feature type="modified residue" description="N6-(pyridoxal phosphate)lysine" evidence="5">
    <location>
        <position position="209"/>
    </location>
</feature>
<dbReference type="PROSITE" id="PS00868">
    <property type="entry name" value="CYS_MET_METAB_PP"/>
    <property type="match status" value="1"/>
</dbReference>
<evidence type="ECO:0000313" key="9">
    <source>
        <dbReference type="Proteomes" id="UP001486888"/>
    </source>
</evidence>
<evidence type="ECO:0000256" key="4">
    <source>
        <dbReference type="ARBA" id="ARBA00022898"/>
    </source>
</evidence>
<protein>
    <submittedName>
        <fullName evidence="8">Bifunctional o-acetylhomoserine/o-acetylserine sulfhydrylase</fullName>
        <ecNumber evidence="8">2.5.1.47</ecNumber>
    </submittedName>
</protein>
<dbReference type="PANTHER" id="PTHR43797:SF2">
    <property type="entry name" value="HOMOCYSTEINE_CYSTEINE SYNTHASE"/>
    <property type="match status" value="1"/>
</dbReference>
<gene>
    <name evidence="8" type="ORF">QMQ05_04240</name>
</gene>
<keyword evidence="3 8" id="KW-0808">Transferase</keyword>
<dbReference type="NCBIfam" id="TIGR01326">
    <property type="entry name" value="OAH_OAS_sulfhy"/>
    <property type="match status" value="1"/>
</dbReference>
<dbReference type="GO" id="GO:0071269">
    <property type="term" value="P:L-homocysteine biosynthetic process"/>
    <property type="evidence" value="ECO:0007669"/>
    <property type="project" value="TreeGrafter"/>
</dbReference>
<dbReference type="Pfam" id="PF01053">
    <property type="entry name" value="Cys_Met_Meta_PP"/>
    <property type="match status" value="1"/>
</dbReference>
<keyword evidence="9" id="KW-1185">Reference proteome</keyword>
<evidence type="ECO:0000256" key="5">
    <source>
        <dbReference type="PIRSR" id="PIRSR001434-2"/>
    </source>
</evidence>
<proteinExistence type="inferred from homology"/>
<dbReference type="InterPro" id="IPR000277">
    <property type="entry name" value="Cys/Met-Metab_PyrdxlP-dep_enz"/>
</dbReference>
<evidence type="ECO:0000256" key="3">
    <source>
        <dbReference type="ARBA" id="ARBA00022679"/>
    </source>
</evidence>
<dbReference type="GO" id="GO:0006535">
    <property type="term" value="P:cysteine biosynthetic process from serine"/>
    <property type="evidence" value="ECO:0007669"/>
    <property type="project" value="TreeGrafter"/>
</dbReference>
<dbReference type="InterPro" id="IPR015421">
    <property type="entry name" value="PyrdxlP-dep_Trfase_major"/>
</dbReference>
<dbReference type="GO" id="GO:0030170">
    <property type="term" value="F:pyridoxal phosphate binding"/>
    <property type="evidence" value="ECO:0007669"/>
    <property type="project" value="InterPro"/>
</dbReference>
<dbReference type="EC" id="2.5.1.47" evidence="8"/>
<dbReference type="GO" id="GO:0003961">
    <property type="term" value="F:O-acetylhomoserine aminocarboxypropyltransferase activity"/>
    <property type="evidence" value="ECO:0007669"/>
    <property type="project" value="TreeGrafter"/>
</dbReference>
<dbReference type="NCBIfam" id="NF005872">
    <property type="entry name" value="PRK07812.1"/>
    <property type="match status" value="1"/>
</dbReference>
<dbReference type="Proteomes" id="UP001486888">
    <property type="component" value="Chromosome"/>
</dbReference>
<evidence type="ECO:0000256" key="1">
    <source>
        <dbReference type="ARBA" id="ARBA00001933"/>
    </source>
</evidence>
<dbReference type="PANTHER" id="PTHR43797">
    <property type="entry name" value="HOMOCYSTEINE/CYSTEINE SYNTHASE"/>
    <property type="match status" value="1"/>
</dbReference>
<dbReference type="PIRSF" id="PIRSF001434">
    <property type="entry name" value="CGS"/>
    <property type="match status" value="1"/>
</dbReference>
<dbReference type="Gene3D" id="3.40.640.10">
    <property type="entry name" value="Type I PLP-dependent aspartate aminotransferase-like (Major domain)"/>
    <property type="match status" value="1"/>
</dbReference>
<dbReference type="InterPro" id="IPR015422">
    <property type="entry name" value="PyrdxlP-dep_Trfase_small"/>
</dbReference>
<comment type="similarity">
    <text evidence="2 6">Belongs to the trans-sulfuration enzymes family.</text>
</comment>
<evidence type="ECO:0000256" key="6">
    <source>
        <dbReference type="RuleBase" id="RU362118"/>
    </source>
</evidence>
<dbReference type="FunFam" id="3.40.640.10:FF:000035">
    <property type="entry name" value="O-succinylhomoserine sulfhydrylase"/>
    <property type="match status" value="1"/>
</dbReference>
<dbReference type="Gene3D" id="3.90.1150.10">
    <property type="entry name" value="Aspartate Aminotransferase, domain 1"/>
    <property type="match status" value="1"/>
</dbReference>
<dbReference type="GO" id="GO:0019346">
    <property type="term" value="P:transsulfuration"/>
    <property type="evidence" value="ECO:0007669"/>
    <property type="project" value="InterPro"/>
</dbReference>
<evidence type="ECO:0000256" key="7">
    <source>
        <dbReference type="SAM" id="MobiDB-lite"/>
    </source>
</evidence>
<dbReference type="KEGG" id="gey:QMQ05_04240"/>
<dbReference type="AlphaFoldDB" id="A0AAU6WI08"/>
<dbReference type="CDD" id="cd00614">
    <property type="entry name" value="CGS_like"/>
    <property type="match status" value="1"/>
</dbReference>
<dbReference type="InterPro" id="IPR015424">
    <property type="entry name" value="PyrdxlP-dep_Trfase"/>
</dbReference>
<dbReference type="GO" id="GO:0005737">
    <property type="term" value="C:cytoplasm"/>
    <property type="evidence" value="ECO:0007669"/>
    <property type="project" value="TreeGrafter"/>
</dbReference>
<reference evidence="8 9" key="1">
    <citation type="submission" date="2023-05" db="EMBL/GenBank/DDBJ databases">
        <title>Glutamicibacter sp. B1, complete genome.</title>
        <authorList>
            <person name="Long Y.H."/>
            <person name="Fang T."/>
            <person name="Li X.Y."/>
        </authorList>
    </citation>
    <scope>NUCLEOTIDE SEQUENCE [LARGE SCALE GENOMIC DNA]</scope>
    <source>
        <strain evidence="8 9">B1</strain>
    </source>
</reference>
<evidence type="ECO:0000256" key="2">
    <source>
        <dbReference type="ARBA" id="ARBA00009077"/>
    </source>
</evidence>
<dbReference type="InterPro" id="IPR006235">
    <property type="entry name" value="OAc-hSer/O-AcSer_sulfhydrylase"/>
</dbReference>
<dbReference type="SUPFAM" id="SSF53383">
    <property type="entry name" value="PLP-dependent transferases"/>
    <property type="match status" value="1"/>
</dbReference>
<dbReference type="EMBL" id="CP125942">
    <property type="protein sequence ID" value="XAO46748.1"/>
    <property type="molecule type" value="Genomic_DNA"/>
</dbReference>
<comment type="cofactor">
    <cofactor evidence="1 6">
        <name>pyridoxal 5'-phosphate</name>
        <dbReference type="ChEBI" id="CHEBI:597326"/>
    </cofactor>
</comment>
<evidence type="ECO:0000313" key="8">
    <source>
        <dbReference type="EMBL" id="XAO46748.1"/>
    </source>
</evidence>